<feature type="domain" description="N-acetyltransferase" evidence="3">
    <location>
        <begin position="44"/>
        <end position="249"/>
    </location>
</feature>
<keyword evidence="2" id="KW-0012">Acyltransferase</keyword>
<dbReference type="InterPro" id="IPR016181">
    <property type="entry name" value="Acyl_CoA_acyltransferase"/>
</dbReference>
<sequence length="250" mass="27767">MPPSEGNNEWKPDLIPNRRVEFVIMQYPVRPTWRDPKVSESTEILVRAGAEEDLKALTDIYNHYVRESAATFDTEPFTPTERREWLLSHREDDPYRLMVALEQQIAATGRLKERAESSGLVGLPATSGRLPCPAGTRSGARASAFGQVLGFASSSPFRPRPAYSTSVEVSVYVAPEAAGRGIGTLLYEHLFAALKGQDLHRAYAGITVPNAASVRLHERFGFALVGTYSEAGRKFGRYHDVQRYEKALGR</sequence>
<reference evidence="5" key="1">
    <citation type="journal article" date="2019" name="Int. J. Syst. Evol. Microbiol.">
        <title>The Global Catalogue of Microorganisms (GCM) 10K type strain sequencing project: providing services to taxonomists for standard genome sequencing and annotation.</title>
        <authorList>
            <consortium name="The Broad Institute Genomics Platform"/>
            <consortium name="The Broad Institute Genome Sequencing Center for Infectious Disease"/>
            <person name="Wu L."/>
            <person name="Ma J."/>
        </authorList>
    </citation>
    <scope>NUCLEOTIDE SEQUENCE [LARGE SCALE GENOMIC DNA]</scope>
    <source>
        <strain evidence="5">CGMCC 4.7178</strain>
    </source>
</reference>
<comment type="caution">
    <text evidence="4">The sequence shown here is derived from an EMBL/GenBank/DDBJ whole genome shotgun (WGS) entry which is preliminary data.</text>
</comment>
<dbReference type="PANTHER" id="PTHR43072">
    <property type="entry name" value="N-ACETYLTRANSFERASE"/>
    <property type="match status" value="1"/>
</dbReference>
<dbReference type="Gene3D" id="3.40.630.30">
    <property type="match status" value="1"/>
</dbReference>
<evidence type="ECO:0000313" key="4">
    <source>
        <dbReference type="EMBL" id="GGO50352.1"/>
    </source>
</evidence>
<dbReference type="PANTHER" id="PTHR43072:SF23">
    <property type="entry name" value="UPF0039 PROTEIN C11D3.02C"/>
    <property type="match status" value="1"/>
</dbReference>
<proteinExistence type="predicted"/>
<protein>
    <submittedName>
        <fullName evidence="4">Phosphinothricin N-acetyltransferase</fullName>
    </submittedName>
</protein>
<organism evidence="4 5">
    <name type="scientific">Streptomyces daqingensis</name>
    <dbReference type="NCBI Taxonomy" id="1472640"/>
    <lineage>
        <taxon>Bacteria</taxon>
        <taxon>Bacillati</taxon>
        <taxon>Actinomycetota</taxon>
        <taxon>Actinomycetes</taxon>
        <taxon>Kitasatosporales</taxon>
        <taxon>Streptomycetaceae</taxon>
        <taxon>Streptomyces</taxon>
    </lineage>
</organism>
<gene>
    <name evidence="4" type="primary">bar</name>
    <name evidence="4" type="ORF">GCM10012287_29870</name>
</gene>
<accession>A0ABQ2MEP2</accession>
<keyword evidence="1" id="KW-0808">Transferase</keyword>
<evidence type="ECO:0000259" key="3">
    <source>
        <dbReference type="PROSITE" id="PS51186"/>
    </source>
</evidence>
<dbReference type="InterPro" id="IPR000182">
    <property type="entry name" value="GNAT_dom"/>
</dbReference>
<keyword evidence="5" id="KW-1185">Reference proteome</keyword>
<dbReference type="PROSITE" id="PS51186">
    <property type="entry name" value="GNAT"/>
    <property type="match status" value="1"/>
</dbReference>
<evidence type="ECO:0000313" key="5">
    <source>
        <dbReference type="Proteomes" id="UP000631535"/>
    </source>
</evidence>
<dbReference type="CDD" id="cd04301">
    <property type="entry name" value="NAT_SF"/>
    <property type="match status" value="1"/>
</dbReference>
<dbReference type="SUPFAM" id="SSF55729">
    <property type="entry name" value="Acyl-CoA N-acyltransferases (Nat)"/>
    <property type="match status" value="1"/>
</dbReference>
<name>A0ABQ2MEP2_9ACTN</name>
<dbReference type="EMBL" id="BMMP01000009">
    <property type="protein sequence ID" value="GGO50352.1"/>
    <property type="molecule type" value="Genomic_DNA"/>
</dbReference>
<dbReference type="Pfam" id="PF00583">
    <property type="entry name" value="Acetyltransf_1"/>
    <property type="match status" value="1"/>
</dbReference>
<dbReference type="Proteomes" id="UP000631535">
    <property type="component" value="Unassembled WGS sequence"/>
</dbReference>
<evidence type="ECO:0000256" key="2">
    <source>
        <dbReference type="ARBA" id="ARBA00023315"/>
    </source>
</evidence>
<evidence type="ECO:0000256" key="1">
    <source>
        <dbReference type="ARBA" id="ARBA00022679"/>
    </source>
</evidence>